<evidence type="ECO:0000259" key="1">
    <source>
        <dbReference type="Pfam" id="PF25794"/>
    </source>
</evidence>
<feature type="non-terminal residue" evidence="2">
    <location>
        <position position="1"/>
    </location>
</feature>
<dbReference type="AlphaFoldDB" id="A0A9N8VR51"/>
<dbReference type="EMBL" id="CAJVPZ010000244">
    <property type="protein sequence ID" value="CAG8458533.1"/>
    <property type="molecule type" value="Genomic_DNA"/>
</dbReference>
<evidence type="ECO:0000313" key="3">
    <source>
        <dbReference type="Proteomes" id="UP000789396"/>
    </source>
</evidence>
<dbReference type="InterPro" id="IPR058210">
    <property type="entry name" value="SACS/Nov_dom"/>
</dbReference>
<proteinExistence type="predicted"/>
<dbReference type="SUPFAM" id="SSF55874">
    <property type="entry name" value="ATPase domain of HSP90 chaperone/DNA topoisomerase II/histidine kinase"/>
    <property type="match status" value="1"/>
</dbReference>
<comment type="caution">
    <text evidence="2">The sequence shown here is derived from an EMBL/GenBank/DDBJ whole genome shotgun (WGS) entry which is preliminary data.</text>
</comment>
<dbReference type="InterPro" id="IPR052972">
    <property type="entry name" value="Sacsin_chaperone_reg"/>
</dbReference>
<feature type="domain" description="Sacsin/Nov" evidence="1">
    <location>
        <begin position="18"/>
        <end position="114"/>
    </location>
</feature>
<feature type="domain" description="Sacsin/Nov" evidence="1">
    <location>
        <begin position="116"/>
        <end position="217"/>
    </location>
</feature>
<dbReference type="Pfam" id="PF25794">
    <property type="entry name" value="SACS"/>
    <property type="match status" value="2"/>
</dbReference>
<reference evidence="2" key="1">
    <citation type="submission" date="2021-06" db="EMBL/GenBank/DDBJ databases">
        <authorList>
            <person name="Kallberg Y."/>
            <person name="Tangrot J."/>
            <person name="Rosling A."/>
        </authorList>
    </citation>
    <scope>NUCLEOTIDE SEQUENCE</scope>
    <source>
        <strain evidence="2">IN212</strain>
    </source>
</reference>
<sequence>RLASMSNSSPFCSFHPDERYTTRIKNILTEYPDGSQILREILQNSDDAKSTVQTFILDHNTYPTEKLCDSRLDRYQGPALLAINDSIFQPDDFKSLLSLANSEKRNKFDKIGGFKADFVEYDLINKYPDQFMPFSVASNNSLDGFYNGTMFRYSLRTDAGAAESEISNKAYQISQMEELFKTFYHVDNITCLIFLKYIEKISFYELKKGCTIPELLYQIDITNAKEISNKRKLLANNIMSMITSPLTSGTFETIYKMNFCLSSAQSNIKSEWLIINYIADVNDEHYIKFKNYVRDCKFVPNVGLAARIDDVSKNIGKLYCFLPLPGNKDDFSVSINGCFAVSKNRRHLEISMDDDMAPGDLLRLKGAWNKYLFEKVIPIAWKKLLSKAAECISFKQIYTLWPIPQDGFSRRLDEKSCLWANLLQNVVNQIDPNLYVFRGHSKYLSINDGYLTDKKFGKSTILSEIMAKLEFPIFVNIPESIVYKLEQNISKHKTILKYISPEIVCKYIPDNINRLNDLNRQEKLILLEYALMVNDISNLYGLPLLPVGNQTFVTFGSQNCSKFYISSKNEHTLINDDHLGVIVDITIGEKLLSMLQNFAKNNANINIQILSEVQMPDKIENHSFPSNITQTIFSDSQKKDLTSYISAYLRYESSFNQNIIDVIKHIPIFKEINNDNYLSIDSLDASGRSYYLLPRQDELSCGLIISPCAFLEAHTSDDIRFILEKVIQVIRLDQKEYWKDHVISYLSSQTPDIMDQVIVMLFEKWNIIKSFLDDLSKIKFVKTCSDRKNPIELFDPDNVRIKVLFFHDEPFFPIKDYPTQDYLFKLRELGMKKSMTGADVAERIEKYKSQICDDDDIHDKSLLLLKYIDDHYEKLKDDISFQEKLQTEIWIPTFKPEPDNNQQIVAQQLLHLIKSMKETRKEFMHSLSRRINANYEHLNKIINEPGDETHLTILKEQLSNKKWIVNGLDDYDSYSTEKIVFSLPKFIPNSFWIPLSWHNIRNYSTLFEKLGVKKTLETQDYIKLLQNVDFKNPRERNNIMSIIDVLSSSGDDLTGLLIPNMKCEMVDYNTIFFDDMGPRVKSSMKDFSILAHSEISKDLANRLQLKNLSETFLRNMKFDFGQNEQVTTRLRNILRYLVIDCELIIKINLNFDDG</sequence>
<name>A0A9N8VR51_9GLOM</name>
<gene>
    <name evidence="2" type="ORF">RFULGI_LOCUS576</name>
</gene>
<protein>
    <submittedName>
        <fullName evidence="2">13816_t:CDS:1</fullName>
    </submittedName>
</protein>
<keyword evidence="3" id="KW-1185">Reference proteome</keyword>
<dbReference type="Proteomes" id="UP000789396">
    <property type="component" value="Unassembled WGS sequence"/>
</dbReference>
<organism evidence="2 3">
    <name type="scientific">Racocetra fulgida</name>
    <dbReference type="NCBI Taxonomy" id="60492"/>
    <lineage>
        <taxon>Eukaryota</taxon>
        <taxon>Fungi</taxon>
        <taxon>Fungi incertae sedis</taxon>
        <taxon>Mucoromycota</taxon>
        <taxon>Glomeromycotina</taxon>
        <taxon>Glomeromycetes</taxon>
        <taxon>Diversisporales</taxon>
        <taxon>Gigasporaceae</taxon>
        <taxon>Racocetra</taxon>
    </lineage>
</organism>
<accession>A0A9N8VR51</accession>
<dbReference type="PANTHER" id="PTHR15600:SF42">
    <property type="entry name" value="SACSIN"/>
    <property type="match status" value="1"/>
</dbReference>
<evidence type="ECO:0000313" key="2">
    <source>
        <dbReference type="EMBL" id="CAG8458533.1"/>
    </source>
</evidence>
<dbReference type="OrthoDB" id="1262810at2759"/>
<dbReference type="InterPro" id="IPR036890">
    <property type="entry name" value="HATPase_C_sf"/>
</dbReference>
<dbReference type="GO" id="GO:0030544">
    <property type="term" value="F:Hsp70 protein binding"/>
    <property type="evidence" value="ECO:0007669"/>
    <property type="project" value="TreeGrafter"/>
</dbReference>
<dbReference type="PANTHER" id="PTHR15600">
    <property type="entry name" value="SACSIN"/>
    <property type="match status" value="1"/>
</dbReference>